<keyword evidence="7 10" id="KW-0028">Amino-acid biosynthesis</keyword>
<keyword evidence="6 10" id="KW-0432">Leucine biosynthesis</keyword>
<evidence type="ECO:0000256" key="5">
    <source>
        <dbReference type="ARBA" id="ARBA00011271"/>
    </source>
</evidence>
<evidence type="ECO:0000256" key="6">
    <source>
        <dbReference type="ARBA" id="ARBA00022430"/>
    </source>
</evidence>
<dbReference type="GO" id="GO:0009316">
    <property type="term" value="C:3-isopropylmalate dehydratase complex"/>
    <property type="evidence" value="ECO:0007669"/>
    <property type="project" value="InterPro"/>
</dbReference>
<evidence type="ECO:0000256" key="7">
    <source>
        <dbReference type="ARBA" id="ARBA00022605"/>
    </source>
</evidence>
<evidence type="ECO:0000259" key="11">
    <source>
        <dbReference type="Pfam" id="PF00694"/>
    </source>
</evidence>
<reference evidence="12" key="1">
    <citation type="submission" date="2022-09" db="EMBL/GenBank/DDBJ databases">
        <title>The genome sequence of Rhodococcus aetherivorans N1.</title>
        <authorList>
            <person name="Jiang W."/>
        </authorList>
    </citation>
    <scope>NUCLEOTIDE SEQUENCE</scope>
    <source>
        <strain evidence="12">N1</strain>
    </source>
</reference>
<dbReference type="Pfam" id="PF00694">
    <property type="entry name" value="Aconitase_C"/>
    <property type="match status" value="1"/>
</dbReference>
<feature type="domain" description="Aconitase A/isopropylmalate dehydratase small subunit swivel" evidence="11">
    <location>
        <begin position="1"/>
        <end position="117"/>
    </location>
</feature>
<dbReference type="Proteomes" id="UP001163947">
    <property type="component" value="Chromosome"/>
</dbReference>
<dbReference type="InterPro" id="IPR033940">
    <property type="entry name" value="IPMI_Swivel"/>
</dbReference>
<comment type="function">
    <text evidence="2 10">Catalyzes the isomerization between 2-isopropylmalate and 3-isopropylmalate, via the formation of 2-isopropylmaleate.</text>
</comment>
<evidence type="ECO:0000313" key="13">
    <source>
        <dbReference type="Proteomes" id="UP001163947"/>
    </source>
</evidence>
<dbReference type="HAMAP" id="MF_01031">
    <property type="entry name" value="LeuD_type1"/>
    <property type="match status" value="1"/>
</dbReference>
<dbReference type="PANTHER" id="PTHR43345:SF5">
    <property type="entry name" value="3-ISOPROPYLMALATE DEHYDRATASE SMALL SUBUNIT"/>
    <property type="match status" value="1"/>
</dbReference>
<evidence type="ECO:0000256" key="10">
    <source>
        <dbReference type="HAMAP-Rule" id="MF_01031"/>
    </source>
</evidence>
<dbReference type="GeneID" id="83618870"/>
<dbReference type="AlphaFoldDB" id="A0AA46SDU0"/>
<dbReference type="GO" id="GO:0003861">
    <property type="term" value="F:3-isopropylmalate dehydratase activity"/>
    <property type="evidence" value="ECO:0007669"/>
    <property type="project" value="UniProtKB-UniRule"/>
</dbReference>
<evidence type="ECO:0000256" key="1">
    <source>
        <dbReference type="ARBA" id="ARBA00000491"/>
    </source>
</evidence>
<dbReference type="EC" id="4.2.1.33" evidence="10"/>
<comment type="similarity">
    <text evidence="4 10">Belongs to the LeuD family. LeuD type 1 subfamily.</text>
</comment>
<dbReference type="Gene3D" id="3.20.19.10">
    <property type="entry name" value="Aconitase, domain 4"/>
    <property type="match status" value="1"/>
</dbReference>
<dbReference type="InterPro" id="IPR004431">
    <property type="entry name" value="3-IsopropMal_deHydase_ssu"/>
</dbReference>
<keyword evidence="9 10" id="KW-0100">Branched-chain amino acid biosynthesis</keyword>
<evidence type="ECO:0000256" key="9">
    <source>
        <dbReference type="ARBA" id="ARBA00023304"/>
    </source>
</evidence>
<evidence type="ECO:0000313" key="12">
    <source>
        <dbReference type="EMBL" id="UYF94311.1"/>
    </source>
</evidence>
<dbReference type="InterPro" id="IPR000573">
    <property type="entry name" value="AconitaseA/IPMdHydase_ssu_swvl"/>
</dbReference>
<comment type="subunit">
    <text evidence="5 10">Heterodimer of LeuC and LeuD.</text>
</comment>
<evidence type="ECO:0000256" key="2">
    <source>
        <dbReference type="ARBA" id="ARBA00002695"/>
    </source>
</evidence>
<evidence type="ECO:0000256" key="4">
    <source>
        <dbReference type="ARBA" id="ARBA00009845"/>
    </source>
</evidence>
<protein>
    <recommendedName>
        <fullName evidence="10">3-isopropylmalate dehydratase small subunit</fullName>
        <ecNumber evidence="10">4.2.1.33</ecNumber>
    </recommendedName>
    <alternativeName>
        <fullName evidence="10">Alpha-IPM isomerase</fullName>
        <shortName evidence="10">IPMI</shortName>
    </alternativeName>
    <alternativeName>
        <fullName evidence="10">Isopropylmalate isomerase</fullName>
    </alternativeName>
</protein>
<dbReference type="GO" id="GO:0009098">
    <property type="term" value="P:L-leucine biosynthetic process"/>
    <property type="evidence" value="ECO:0007669"/>
    <property type="project" value="UniProtKB-UniRule"/>
</dbReference>
<evidence type="ECO:0000256" key="3">
    <source>
        <dbReference type="ARBA" id="ARBA00004729"/>
    </source>
</evidence>
<name>A0AA46SDU0_9NOCA</name>
<comment type="catalytic activity">
    <reaction evidence="1 10">
        <text>(2R,3S)-3-isopropylmalate = (2S)-2-isopropylmalate</text>
        <dbReference type="Rhea" id="RHEA:32287"/>
        <dbReference type="ChEBI" id="CHEBI:1178"/>
        <dbReference type="ChEBI" id="CHEBI:35121"/>
        <dbReference type="EC" id="4.2.1.33"/>
    </reaction>
</comment>
<proteinExistence type="inferred from homology"/>
<dbReference type="NCBIfam" id="TIGR00171">
    <property type="entry name" value="leuD"/>
    <property type="match status" value="1"/>
</dbReference>
<evidence type="ECO:0000256" key="8">
    <source>
        <dbReference type="ARBA" id="ARBA00023239"/>
    </source>
</evidence>
<dbReference type="CDD" id="cd01577">
    <property type="entry name" value="IPMI_Swivel"/>
    <property type="match status" value="1"/>
</dbReference>
<accession>A0AA46SDU0</accession>
<dbReference type="FunFam" id="3.20.19.10:FF:000003">
    <property type="entry name" value="3-isopropylmalate dehydratase small subunit"/>
    <property type="match status" value="1"/>
</dbReference>
<dbReference type="SUPFAM" id="SSF52016">
    <property type="entry name" value="LeuD/IlvD-like"/>
    <property type="match status" value="1"/>
</dbReference>
<dbReference type="RefSeq" id="WP_065923576.1">
    <property type="nucleotide sequence ID" value="NZ_CP106982.1"/>
</dbReference>
<dbReference type="EMBL" id="CP106982">
    <property type="protein sequence ID" value="UYF94311.1"/>
    <property type="molecule type" value="Genomic_DNA"/>
</dbReference>
<dbReference type="NCBIfam" id="NF002458">
    <property type="entry name" value="PRK01641.1"/>
    <property type="match status" value="1"/>
</dbReference>
<gene>
    <name evidence="10 12" type="primary">leuD</name>
    <name evidence="12" type="ORF">OCS65_00590</name>
</gene>
<organism evidence="12 13">
    <name type="scientific">Rhodococcus aetherivorans</name>
    <dbReference type="NCBI Taxonomy" id="191292"/>
    <lineage>
        <taxon>Bacteria</taxon>
        <taxon>Bacillati</taxon>
        <taxon>Actinomycetota</taxon>
        <taxon>Actinomycetes</taxon>
        <taxon>Mycobacteriales</taxon>
        <taxon>Nocardiaceae</taxon>
        <taxon>Rhodococcus</taxon>
    </lineage>
</organism>
<dbReference type="InterPro" id="IPR015928">
    <property type="entry name" value="Aconitase/3IPM_dehydase_swvl"/>
</dbReference>
<comment type="pathway">
    <text evidence="3 10">Amino-acid biosynthesis; L-leucine biosynthesis; L-leucine from 3-methyl-2-oxobutanoate: step 2/4.</text>
</comment>
<sequence>MDTFTEHTGTGAPLRISDVDTDQIIPARFCAGVTTDGLADALFADWRSNPDFVLEQPAYRDATVLVAGEDFGTGSSREWAVWALQGYGFRVVIAPRFGDIFRGNALKNGLLTVEVPQDVVDRIWKDLENHPEVPVTVDLVRLQISVGDTVYRFHLDEHTRGRLLHGYDDIGLTLVHAADIDAYECRRRPTLPTARRIDRQEARHG</sequence>
<dbReference type="InterPro" id="IPR050075">
    <property type="entry name" value="LeuD"/>
</dbReference>
<keyword evidence="8 10" id="KW-0456">Lyase</keyword>
<dbReference type="PANTHER" id="PTHR43345">
    <property type="entry name" value="3-ISOPROPYLMALATE DEHYDRATASE SMALL SUBUNIT 2-RELATED-RELATED"/>
    <property type="match status" value="1"/>
</dbReference>